<dbReference type="Gene3D" id="2.160.20.20">
    <property type="match status" value="1"/>
</dbReference>
<proteinExistence type="predicted"/>
<dbReference type="InterPro" id="IPR011050">
    <property type="entry name" value="Pectin_lyase_fold/virulence"/>
</dbReference>
<feature type="domain" description="DUF2134" evidence="1">
    <location>
        <begin position="9"/>
        <end position="83"/>
    </location>
</feature>
<protein>
    <recommendedName>
        <fullName evidence="1">DUF2134 domain-containing protein</fullName>
    </recommendedName>
</protein>
<dbReference type="InterPro" id="IPR018705">
    <property type="entry name" value="DUF2134_membrane"/>
</dbReference>
<comment type="caution">
    <text evidence="2">The sequence shown here is derived from an EMBL/GenBank/DDBJ whole genome shotgun (WGS) entry which is preliminary data.</text>
</comment>
<evidence type="ECO:0000259" key="1">
    <source>
        <dbReference type="Pfam" id="PF09977"/>
    </source>
</evidence>
<reference evidence="2 3" key="1">
    <citation type="submission" date="2020-01" db="EMBL/GenBank/DDBJ databases">
        <title>Microvirga sp. nov., an arsenate reduction bacterium isolated from Tibet hotspring sediments.</title>
        <authorList>
            <person name="Yuan C.-G."/>
        </authorList>
    </citation>
    <scope>NUCLEOTIDE SEQUENCE [LARGE SCALE GENOMIC DNA]</scope>
    <source>
        <strain evidence="2 3">SYSU G3D203</strain>
    </source>
</reference>
<accession>A0ABW9YVX7</accession>
<keyword evidence="3" id="KW-1185">Reference proteome</keyword>
<evidence type="ECO:0000313" key="2">
    <source>
        <dbReference type="EMBL" id="NBJ24549.1"/>
    </source>
</evidence>
<gene>
    <name evidence="2" type="ORF">GR303_09295</name>
</gene>
<dbReference type="SUPFAM" id="SSF51126">
    <property type="entry name" value="Pectin lyase-like"/>
    <property type="match status" value="1"/>
</dbReference>
<dbReference type="Proteomes" id="UP000818323">
    <property type="component" value="Unassembled WGS sequence"/>
</dbReference>
<dbReference type="RefSeq" id="WP_161722206.1">
    <property type="nucleotide sequence ID" value="NZ_JAAAXI010000003.1"/>
</dbReference>
<evidence type="ECO:0000313" key="3">
    <source>
        <dbReference type="Proteomes" id="UP000818323"/>
    </source>
</evidence>
<organism evidence="2 3">
    <name type="scientific">Microvirga arsenatis</name>
    <dbReference type="NCBI Taxonomy" id="2692265"/>
    <lineage>
        <taxon>Bacteria</taxon>
        <taxon>Pseudomonadati</taxon>
        <taxon>Pseudomonadota</taxon>
        <taxon>Alphaproteobacteria</taxon>
        <taxon>Hyphomicrobiales</taxon>
        <taxon>Methylobacteriaceae</taxon>
        <taxon>Microvirga</taxon>
    </lineage>
</organism>
<name>A0ABW9YVX7_9HYPH</name>
<dbReference type="EMBL" id="JAAAXJ010000004">
    <property type="protein sequence ID" value="NBJ24549.1"/>
    <property type="molecule type" value="Genomic_DNA"/>
</dbReference>
<sequence>MPDQNRAVEAALAYAEANLKGAPEGTVVTPQDIQFGLWDQQSKTFTPRGYGETANAVRVTASRTAAKGNAVPTIFGRVIGVDTLGDMAMSSTVVRYDGHACLHALAEDGTGLQVGAKAKIDMENCPVHVHSSSSEALKTDSSAEIKAKEVCINGSYVRGDSSTIEPDPGLGCTSVRPDPFATLPPPPTSGDGCLFTNKHPIIGEVLGLIQNAVYCGGLYISGGSTVVLPPGVYTMRGGKLTVEGGSTLKGDGVTIYLTDNAVIDFKGGAKIDLTAPTSGSHAGILFFQDRNFGGQHTISANVNASLNGAIYMPKGTLSIGGSSVLNADPSCLLIVANRINIDAASGSESTSSVTAPDSSLCPLPSYTQRSRVVM</sequence>
<dbReference type="Pfam" id="PF09977">
    <property type="entry name" value="Tad_C"/>
    <property type="match status" value="1"/>
</dbReference>
<dbReference type="InterPro" id="IPR012332">
    <property type="entry name" value="Autotransporter_pectin_lyase_C"/>
</dbReference>